<feature type="chain" id="PRO_5015542748" evidence="1">
    <location>
        <begin position="28"/>
        <end position="129"/>
    </location>
</feature>
<name>A0A2T1BYK9_9CYAN</name>
<reference evidence="2 3" key="2">
    <citation type="submission" date="2018-03" db="EMBL/GenBank/DDBJ databases">
        <title>The ancient ancestry and fast evolution of plastids.</title>
        <authorList>
            <person name="Moore K.R."/>
            <person name="Magnabosco C."/>
            <person name="Momper L."/>
            <person name="Gold D.A."/>
            <person name="Bosak T."/>
            <person name="Fournier G.P."/>
        </authorList>
    </citation>
    <scope>NUCLEOTIDE SEQUENCE [LARGE SCALE GENOMIC DNA]</scope>
    <source>
        <strain evidence="2 3">CCAP 1448/3</strain>
    </source>
</reference>
<dbReference type="Proteomes" id="UP000238762">
    <property type="component" value="Unassembled WGS sequence"/>
</dbReference>
<proteinExistence type="predicted"/>
<keyword evidence="3" id="KW-1185">Reference proteome</keyword>
<dbReference type="AlphaFoldDB" id="A0A2T1BYK9"/>
<dbReference type="RefSeq" id="WP_106290846.1">
    <property type="nucleotide sequence ID" value="NZ_CAWNTC010000171.1"/>
</dbReference>
<accession>A0A2T1BYK9</accession>
<reference evidence="2 3" key="1">
    <citation type="submission" date="2018-02" db="EMBL/GenBank/DDBJ databases">
        <authorList>
            <person name="Cohen D.B."/>
            <person name="Kent A.D."/>
        </authorList>
    </citation>
    <scope>NUCLEOTIDE SEQUENCE [LARGE SCALE GENOMIC DNA]</scope>
    <source>
        <strain evidence="2 3">CCAP 1448/3</strain>
    </source>
</reference>
<evidence type="ECO:0000313" key="2">
    <source>
        <dbReference type="EMBL" id="PSB01024.1"/>
    </source>
</evidence>
<feature type="signal peptide" evidence="1">
    <location>
        <begin position="1"/>
        <end position="27"/>
    </location>
</feature>
<gene>
    <name evidence="2" type="ORF">C7B64_20465</name>
</gene>
<comment type="caution">
    <text evidence="2">The sequence shown here is derived from an EMBL/GenBank/DDBJ whole genome shotgun (WGS) entry which is preliminary data.</text>
</comment>
<evidence type="ECO:0000313" key="3">
    <source>
        <dbReference type="Proteomes" id="UP000238762"/>
    </source>
</evidence>
<keyword evidence="1" id="KW-0732">Signal</keyword>
<protein>
    <submittedName>
        <fullName evidence="2">Uncharacterized protein</fullName>
    </submittedName>
</protein>
<dbReference type="EMBL" id="PVWJ01000137">
    <property type="protein sequence ID" value="PSB01024.1"/>
    <property type="molecule type" value="Genomic_DNA"/>
</dbReference>
<evidence type="ECO:0000256" key="1">
    <source>
        <dbReference type="SAM" id="SignalP"/>
    </source>
</evidence>
<organism evidence="2 3">
    <name type="scientific">Merismopedia glauca CCAP 1448/3</name>
    <dbReference type="NCBI Taxonomy" id="1296344"/>
    <lineage>
        <taxon>Bacteria</taxon>
        <taxon>Bacillati</taxon>
        <taxon>Cyanobacteriota</taxon>
        <taxon>Cyanophyceae</taxon>
        <taxon>Synechococcales</taxon>
        <taxon>Merismopediaceae</taxon>
        <taxon>Merismopedia</taxon>
    </lineage>
</organism>
<sequence>MKYLTSKPTYMFALTVTILSYSSIASATNFNKEISPTSGTSLVTRDTVKASKLQFPANLPKTRQISQYYQTVVPNGTIVTFSYASGYPSITRSYCGRIIYWNGASYDIQVPNIPQTFYRVPEYSIIRGC</sequence>